<organism evidence="5 6">
    <name type="scientific">Meganyctiphanes norvegica</name>
    <name type="common">Northern krill</name>
    <name type="synonym">Thysanopoda norvegica</name>
    <dbReference type="NCBI Taxonomy" id="48144"/>
    <lineage>
        <taxon>Eukaryota</taxon>
        <taxon>Metazoa</taxon>
        <taxon>Ecdysozoa</taxon>
        <taxon>Arthropoda</taxon>
        <taxon>Crustacea</taxon>
        <taxon>Multicrustacea</taxon>
        <taxon>Malacostraca</taxon>
        <taxon>Eumalacostraca</taxon>
        <taxon>Eucarida</taxon>
        <taxon>Euphausiacea</taxon>
        <taxon>Euphausiidae</taxon>
        <taxon>Meganyctiphanes</taxon>
    </lineage>
</organism>
<protein>
    <submittedName>
        <fullName evidence="5">Uncharacterized protein</fullName>
    </submittedName>
</protein>
<dbReference type="InterPro" id="IPR001309">
    <property type="entry name" value="Pept_C14_p20"/>
</dbReference>
<dbReference type="GO" id="GO:0043525">
    <property type="term" value="P:positive regulation of neuron apoptotic process"/>
    <property type="evidence" value="ECO:0007669"/>
    <property type="project" value="TreeGrafter"/>
</dbReference>
<dbReference type="SUPFAM" id="SSF52129">
    <property type="entry name" value="Caspase-like"/>
    <property type="match status" value="1"/>
</dbReference>
<gene>
    <name evidence="5" type="ORF">MNOR_LOCUS12081</name>
</gene>
<dbReference type="GO" id="GO:0006915">
    <property type="term" value="P:apoptotic process"/>
    <property type="evidence" value="ECO:0007669"/>
    <property type="project" value="TreeGrafter"/>
</dbReference>
<evidence type="ECO:0000256" key="2">
    <source>
        <dbReference type="RuleBase" id="RU003971"/>
    </source>
</evidence>
<evidence type="ECO:0000259" key="4">
    <source>
        <dbReference type="PROSITE" id="PS50208"/>
    </source>
</evidence>
<dbReference type="PROSITE" id="PS50208">
    <property type="entry name" value="CASPASE_P20"/>
    <property type="match status" value="1"/>
</dbReference>
<dbReference type="AlphaFoldDB" id="A0AAV2QER0"/>
<feature type="non-terminal residue" evidence="5">
    <location>
        <position position="1"/>
    </location>
</feature>
<evidence type="ECO:0000313" key="5">
    <source>
        <dbReference type="EMBL" id="CAL4083107.1"/>
    </source>
</evidence>
<dbReference type="InterPro" id="IPR002398">
    <property type="entry name" value="Pept_C14"/>
</dbReference>
<accession>A0AAV2QER0</accession>
<proteinExistence type="inferred from homology"/>
<evidence type="ECO:0000256" key="1">
    <source>
        <dbReference type="ARBA" id="ARBA00010134"/>
    </source>
</evidence>
<dbReference type="Pfam" id="PF00656">
    <property type="entry name" value="Peptidase_C14"/>
    <property type="match status" value="1"/>
</dbReference>
<dbReference type="SMART" id="SM00115">
    <property type="entry name" value="CASc"/>
    <property type="match status" value="1"/>
</dbReference>
<dbReference type="InterPro" id="IPR029030">
    <property type="entry name" value="Caspase-like_dom_sf"/>
</dbReference>
<evidence type="ECO:0000313" key="6">
    <source>
        <dbReference type="Proteomes" id="UP001497623"/>
    </source>
</evidence>
<dbReference type="EMBL" id="CAXKWB010006510">
    <property type="protein sequence ID" value="CAL4083107.1"/>
    <property type="molecule type" value="Genomic_DNA"/>
</dbReference>
<evidence type="ECO:0000259" key="3">
    <source>
        <dbReference type="PROSITE" id="PS50207"/>
    </source>
</evidence>
<dbReference type="Proteomes" id="UP001497623">
    <property type="component" value="Unassembled WGS sequence"/>
</dbReference>
<dbReference type="PROSITE" id="PS50207">
    <property type="entry name" value="CASPASE_P10"/>
    <property type="match status" value="1"/>
</dbReference>
<comment type="caution">
    <text evidence="5">The sequence shown here is derived from an EMBL/GenBank/DDBJ whole genome shotgun (WGS) entry which is preliminary data.</text>
</comment>
<dbReference type="PANTHER" id="PTHR10454">
    <property type="entry name" value="CASPASE"/>
    <property type="match status" value="1"/>
</dbReference>
<sequence>LVGSSDGNSPPNYELRNSPHGFAAIIYVEEERSPYGQADFKLAKKMWETLDFYVKEIQNPTEDELVNEISDMREVINKAPNEHDMFSLTFIGHGGMVAGEAFILLKDGYQYFLTNLYGEFTTSRCRGLAAKPKLFFIQACLGRKQEDQSEVYFPAASHTISQHSDLFVLLSSFPGTISYYNAITGESPFIKNVCEVFERDFQNLDIQDMACNVKIALSGQKFNGKTVTVTEHNTLLKKLKLQSYQGTSLPEYCQTHKYPETMDGLHSSAEKLKLQTDIKLKCENAVKNALRSYKIEMKQKIESNKTIEEPSNM</sequence>
<keyword evidence="6" id="KW-1185">Reference proteome</keyword>
<feature type="domain" description="Caspase family p10" evidence="3">
    <location>
        <begin position="156"/>
        <end position="243"/>
    </location>
</feature>
<dbReference type="GO" id="GO:0006508">
    <property type="term" value="P:proteolysis"/>
    <property type="evidence" value="ECO:0007669"/>
    <property type="project" value="InterPro"/>
</dbReference>
<dbReference type="GO" id="GO:0005737">
    <property type="term" value="C:cytoplasm"/>
    <property type="evidence" value="ECO:0007669"/>
    <property type="project" value="TreeGrafter"/>
</dbReference>
<dbReference type="GO" id="GO:0004197">
    <property type="term" value="F:cysteine-type endopeptidase activity"/>
    <property type="evidence" value="ECO:0007669"/>
    <property type="project" value="InterPro"/>
</dbReference>
<name>A0AAV2QER0_MEGNR</name>
<dbReference type="InterPro" id="IPR015917">
    <property type="entry name" value="Pept_C14A"/>
</dbReference>
<feature type="domain" description="Caspase family p20" evidence="4">
    <location>
        <begin position="37"/>
        <end position="144"/>
    </location>
</feature>
<dbReference type="PANTHER" id="PTHR10454:SF210">
    <property type="entry name" value="CASPASE-2"/>
    <property type="match status" value="1"/>
</dbReference>
<reference evidence="5 6" key="1">
    <citation type="submission" date="2024-05" db="EMBL/GenBank/DDBJ databases">
        <authorList>
            <person name="Wallberg A."/>
        </authorList>
    </citation>
    <scope>NUCLEOTIDE SEQUENCE [LARGE SCALE GENOMIC DNA]</scope>
</reference>
<dbReference type="InterPro" id="IPR011600">
    <property type="entry name" value="Pept_C14_caspase"/>
</dbReference>
<dbReference type="InterPro" id="IPR002138">
    <property type="entry name" value="Pept_C14_p10"/>
</dbReference>
<dbReference type="Gene3D" id="3.40.50.1460">
    <property type="match status" value="1"/>
</dbReference>
<comment type="similarity">
    <text evidence="1 2">Belongs to the peptidase C14A family.</text>
</comment>